<dbReference type="RefSeq" id="WP_121444256.1">
    <property type="nucleotide sequence ID" value="NZ_RBIJ01000002.1"/>
</dbReference>
<organism evidence="2 3">
    <name type="scientific">Brockia lithotrophica</name>
    <dbReference type="NCBI Taxonomy" id="933949"/>
    <lineage>
        <taxon>Bacteria</taxon>
        <taxon>Bacillati</taxon>
        <taxon>Bacillota</taxon>
        <taxon>Bacilli</taxon>
        <taxon>Bacillales</taxon>
        <taxon>Bacillales Family X. Incertae Sedis</taxon>
        <taxon>Brockia</taxon>
    </lineage>
</organism>
<reference evidence="2 3" key="1">
    <citation type="submission" date="2018-10" db="EMBL/GenBank/DDBJ databases">
        <title>Genomic Encyclopedia of Type Strains, Phase IV (KMG-IV): sequencing the most valuable type-strain genomes for metagenomic binning, comparative biology and taxonomic classification.</title>
        <authorList>
            <person name="Goeker M."/>
        </authorList>
    </citation>
    <scope>NUCLEOTIDE SEQUENCE [LARGE SCALE GENOMIC DNA]</scope>
    <source>
        <strain evidence="2 3">DSM 22653</strain>
    </source>
</reference>
<name>A0A660L1U2_9BACL</name>
<sequence length="131" mass="12721">MKVRMGVVVAVLALVLFAGGGLAFAQGNALGDLLTAVGQLVGDHDIGAVSYVEATTPNAVLTAQATYGNKQTGLNGLVGGLLGGSYSTAAEIKGPNNLSAGAYTNGDYGLASSVRALSAGLAGLLGGVLGK</sequence>
<feature type="chain" id="PRO_5025020513" evidence="1">
    <location>
        <begin position="26"/>
        <end position="131"/>
    </location>
</feature>
<accession>A0A660L1U2</accession>
<dbReference type="Proteomes" id="UP000267019">
    <property type="component" value="Unassembled WGS sequence"/>
</dbReference>
<gene>
    <name evidence="2" type="ORF">C7438_1002</name>
</gene>
<evidence type="ECO:0000256" key="1">
    <source>
        <dbReference type="SAM" id="SignalP"/>
    </source>
</evidence>
<evidence type="ECO:0000313" key="2">
    <source>
        <dbReference type="EMBL" id="RKQ85598.1"/>
    </source>
</evidence>
<keyword evidence="3" id="KW-1185">Reference proteome</keyword>
<proteinExistence type="predicted"/>
<dbReference type="EMBL" id="RBIJ01000002">
    <property type="protein sequence ID" value="RKQ85598.1"/>
    <property type="molecule type" value="Genomic_DNA"/>
</dbReference>
<protein>
    <submittedName>
        <fullName evidence="2">Uncharacterized protein</fullName>
    </submittedName>
</protein>
<comment type="caution">
    <text evidence="2">The sequence shown here is derived from an EMBL/GenBank/DDBJ whole genome shotgun (WGS) entry which is preliminary data.</text>
</comment>
<dbReference type="AlphaFoldDB" id="A0A660L1U2"/>
<evidence type="ECO:0000313" key="3">
    <source>
        <dbReference type="Proteomes" id="UP000267019"/>
    </source>
</evidence>
<dbReference type="OrthoDB" id="9959730at2"/>
<feature type="signal peptide" evidence="1">
    <location>
        <begin position="1"/>
        <end position="25"/>
    </location>
</feature>
<keyword evidence="1" id="KW-0732">Signal</keyword>